<keyword evidence="3 6" id="KW-0812">Transmembrane</keyword>
<feature type="transmembrane region" description="Helical" evidence="6">
    <location>
        <begin position="121"/>
        <end position="145"/>
    </location>
</feature>
<feature type="transmembrane region" description="Helical" evidence="6">
    <location>
        <begin position="261"/>
        <end position="279"/>
    </location>
</feature>
<proteinExistence type="predicted"/>
<reference evidence="7" key="1">
    <citation type="submission" date="2022-01" db="EMBL/GenBank/DDBJ databases">
        <title>Antribacter sp. nov., isolated from Guizhou of China.</title>
        <authorList>
            <person name="Chengliang C."/>
            <person name="Ya Z."/>
        </authorList>
    </citation>
    <scope>NUCLEOTIDE SEQUENCE</scope>
    <source>
        <strain evidence="7">KLBMP 9083</strain>
    </source>
</reference>
<protein>
    <submittedName>
        <fullName evidence="7">Flippase-like domain-containing protein</fullName>
    </submittedName>
</protein>
<evidence type="ECO:0000313" key="8">
    <source>
        <dbReference type="Proteomes" id="UP001165405"/>
    </source>
</evidence>
<feature type="transmembrane region" description="Helical" evidence="6">
    <location>
        <begin position="232"/>
        <end position="254"/>
    </location>
</feature>
<dbReference type="Proteomes" id="UP001165405">
    <property type="component" value="Unassembled WGS sequence"/>
</dbReference>
<evidence type="ECO:0000256" key="4">
    <source>
        <dbReference type="ARBA" id="ARBA00022989"/>
    </source>
</evidence>
<feature type="transmembrane region" description="Helical" evidence="6">
    <location>
        <begin position="285"/>
        <end position="306"/>
    </location>
</feature>
<dbReference type="AlphaFoldDB" id="A0AA41QBK1"/>
<evidence type="ECO:0000256" key="5">
    <source>
        <dbReference type="ARBA" id="ARBA00023136"/>
    </source>
</evidence>
<dbReference type="GO" id="GO:0005886">
    <property type="term" value="C:plasma membrane"/>
    <property type="evidence" value="ECO:0007669"/>
    <property type="project" value="UniProtKB-SubCell"/>
</dbReference>
<dbReference type="RefSeq" id="WP_236087841.1">
    <property type="nucleotide sequence ID" value="NZ_JAKGSG010000014.1"/>
</dbReference>
<evidence type="ECO:0000256" key="6">
    <source>
        <dbReference type="SAM" id="Phobius"/>
    </source>
</evidence>
<feature type="transmembrane region" description="Helical" evidence="6">
    <location>
        <begin position="157"/>
        <end position="177"/>
    </location>
</feature>
<keyword evidence="5 6" id="KW-0472">Membrane</keyword>
<dbReference type="EMBL" id="JAKGSG010000014">
    <property type="protein sequence ID" value="MCF4120127.1"/>
    <property type="molecule type" value="Genomic_DNA"/>
</dbReference>
<accession>A0AA41QBK1</accession>
<evidence type="ECO:0000256" key="1">
    <source>
        <dbReference type="ARBA" id="ARBA00004651"/>
    </source>
</evidence>
<name>A0AA41QBK1_9MICO</name>
<comment type="subcellular location">
    <subcellularLocation>
        <location evidence="1">Cell membrane</location>
        <topology evidence="1">Multi-pass membrane protein</topology>
    </subcellularLocation>
</comment>
<feature type="transmembrane region" description="Helical" evidence="6">
    <location>
        <begin position="46"/>
        <end position="67"/>
    </location>
</feature>
<keyword evidence="2" id="KW-1003">Cell membrane</keyword>
<keyword evidence="8" id="KW-1185">Reference proteome</keyword>
<dbReference type="InterPro" id="IPR022791">
    <property type="entry name" value="L-PG_synthase/AglD"/>
</dbReference>
<gene>
    <name evidence="7" type="ORF">L1785_03965</name>
</gene>
<comment type="caution">
    <text evidence="7">The sequence shown here is derived from an EMBL/GenBank/DDBJ whole genome shotgun (WGS) entry which is preliminary data.</text>
</comment>
<evidence type="ECO:0000313" key="7">
    <source>
        <dbReference type="EMBL" id="MCF4120127.1"/>
    </source>
</evidence>
<feature type="transmembrane region" description="Helical" evidence="6">
    <location>
        <begin position="12"/>
        <end position="31"/>
    </location>
</feature>
<dbReference type="Pfam" id="PF03706">
    <property type="entry name" value="LPG_synthase_TM"/>
    <property type="match status" value="1"/>
</dbReference>
<feature type="transmembrane region" description="Helical" evidence="6">
    <location>
        <begin position="198"/>
        <end position="220"/>
    </location>
</feature>
<keyword evidence="4 6" id="KW-1133">Transmembrane helix</keyword>
<evidence type="ECO:0000256" key="3">
    <source>
        <dbReference type="ARBA" id="ARBA00022692"/>
    </source>
</evidence>
<sequence length="319" mass="32370">MTARLLALLRSPAVRWGFLVVALGGAVWTVVEYRQELTAAAGQLSAGRLLGALVVSVAYIACTFVAWRRVLADLGSPLPLGAAAGVFGVSQVGKYVPGGVWNVVAAAELGAAHHVPRQRSLAAMAVSVLIGVVSGCAVGATSLPFLATESLGPWRAVLWAAPLVLVLLVPAVLNRVVDVAFRLIRRPPLEHPLTWRGLGVATAWSVAGWLLAGLQVWLLVTALGVPATPRTVALAVGGYAAAWVAGFLAVLAPAGAGVREVVLAAVLGVGAAGALPAHAAALTVLVSRVLLTVVDLAFAGAGALAARRSRPARAVGSVP</sequence>
<evidence type="ECO:0000256" key="2">
    <source>
        <dbReference type="ARBA" id="ARBA00022475"/>
    </source>
</evidence>
<organism evidence="7 8">
    <name type="scientific">Antribacter soli</name>
    <dbReference type="NCBI Taxonomy" id="2910976"/>
    <lineage>
        <taxon>Bacteria</taxon>
        <taxon>Bacillati</taxon>
        <taxon>Actinomycetota</taxon>
        <taxon>Actinomycetes</taxon>
        <taxon>Micrococcales</taxon>
        <taxon>Promicromonosporaceae</taxon>
        <taxon>Antribacter</taxon>
    </lineage>
</organism>